<proteinExistence type="inferred from homology"/>
<dbReference type="AlphaFoldDB" id="A0A7X5ZEG7"/>
<sequence length="396" mass="43858">MVGRPQLRIGSHGKIQRVYQGSGVWMARCRYRDADGVTRLVQKLGPADDYDQHGKLAEDALIAVLSEPRRSGNTGEVAPETKVSDLVEQHLSRLAEDGRSPVTMSTYRFTTTKLKKFIGGLRVGEASPARMDAALRSMRTAHGATMARQSKTLLRGALQLAVMASVLNSNPVRDVQPLRSKTQPKGAVTLTADQLRELLTKIQSSTYREERDLIDPITLLIATGLRRSELLGLQWTDIDERTGMLTVTGKVIRVAGEGLRRVEETKSVAGRRTIPLPKFAIEMLQGRKDLPYFGEQKVIFPSTAGTLRDPNNFAKQWRTARDELGLGEATTHSFRKTVATLIDDEGLSARIGADHLGHSHVSMTQDRYMSRGRIHTEVADLLDRAVRERDNNTEAG</sequence>
<dbReference type="InterPro" id="IPR044068">
    <property type="entry name" value="CB"/>
</dbReference>
<evidence type="ECO:0000313" key="7">
    <source>
        <dbReference type="EMBL" id="NIH97229.1"/>
    </source>
</evidence>
<name>A0A7X5ZEG7_9MYCO</name>
<feature type="domain" description="Tyr recombinase" evidence="5">
    <location>
        <begin position="185"/>
        <end position="387"/>
    </location>
</feature>
<dbReference type="EMBL" id="JAANOW010000002">
    <property type="protein sequence ID" value="NIH97229.1"/>
    <property type="molecule type" value="Genomic_DNA"/>
</dbReference>
<accession>A0A7X5ZEG7</accession>
<dbReference type="CDD" id="cd01189">
    <property type="entry name" value="INT_ICEBs1_C_like"/>
    <property type="match status" value="1"/>
</dbReference>
<evidence type="ECO:0000256" key="3">
    <source>
        <dbReference type="ARBA" id="ARBA00023172"/>
    </source>
</evidence>
<evidence type="ECO:0000259" key="6">
    <source>
        <dbReference type="PROSITE" id="PS51900"/>
    </source>
</evidence>
<dbReference type="Gene3D" id="1.10.150.130">
    <property type="match status" value="1"/>
</dbReference>
<evidence type="ECO:0000313" key="8">
    <source>
        <dbReference type="Proteomes" id="UP000547444"/>
    </source>
</evidence>
<evidence type="ECO:0000256" key="1">
    <source>
        <dbReference type="ARBA" id="ARBA00008857"/>
    </source>
</evidence>
<dbReference type="InterPro" id="IPR011010">
    <property type="entry name" value="DNA_brk_join_enz"/>
</dbReference>
<dbReference type="PANTHER" id="PTHR30349:SF64">
    <property type="entry name" value="PROPHAGE INTEGRASE INTD-RELATED"/>
    <property type="match status" value="1"/>
</dbReference>
<keyword evidence="2 4" id="KW-0238">DNA-binding</keyword>
<keyword evidence="3" id="KW-0233">DNA recombination</keyword>
<reference evidence="7 8" key="1">
    <citation type="submission" date="2020-03" db="EMBL/GenBank/DDBJ databases">
        <title>Sequencing the genomes of 1000 actinobacteria strains.</title>
        <authorList>
            <person name="Klenk H.-P."/>
        </authorList>
    </citation>
    <scope>NUCLEOTIDE SEQUENCE [LARGE SCALE GENOMIC DNA]</scope>
    <source>
        <strain evidence="7 8">DSM 44556</strain>
    </source>
</reference>
<dbReference type="GO" id="GO:0006310">
    <property type="term" value="P:DNA recombination"/>
    <property type="evidence" value="ECO:0007669"/>
    <property type="project" value="UniProtKB-KW"/>
</dbReference>
<comment type="similarity">
    <text evidence="1">Belongs to the 'phage' integrase family.</text>
</comment>
<feature type="domain" description="Core-binding (CB)" evidence="6">
    <location>
        <begin position="81"/>
        <end position="162"/>
    </location>
</feature>
<dbReference type="PANTHER" id="PTHR30349">
    <property type="entry name" value="PHAGE INTEGRASE-RELATED"/>
    <property type="match status" value="1"/>
</dbReference>
<evidence type="ECO:0000256" key="4">
    <source>
        <dbReference type="PROSITE-ProRule" id="PRU01248"/>
    </source>
</evidence>
<dbReference type="PROSITE" id="PS51898">
    <property type="entry name" value="TYR_RECOMBINASE"/>
    <property type="match status" value="1"/>
</dbReference>
<dbReference type="GO" id="GO:0003677">
    <property type="term" value="F:DNA binding"/>
    <property type="evidence" value="ECO:0007669"/>
    <property type="project" value="UniProtKB-UniRule"/>
</dbReference>
<dbReference type="PROSITE" id="PS51900">
    <property type="entry name" value="CB"/>
    <property type="match status" value="1"/>
</dbReference>
<evidence type="ECO:0000256" key="2">
    <source>
        <dbReference type="ARBA" id="ARBA00023125"/>
    </source>
</evidence>
<comment type="caution">
    <text evidence="7">The sequence shown here is derived from an EMBL/GenBank/DDBJ whole genome shotgun (WGS) entry which is preliminary data.</text>
</comment>
<dbReference type="InterPro" id="IPR050090">
    <property type="entry name" value="Tyrosine_recombinase_XerCD"/>
</dbReference>
<dbReference type="SUPFAM" id="SSF56349">
    <property type="entry name" value="DNA breaking-rejoining enzymes"/>
    <property type="match status" value="1"/>
</dbReference>
<dbReference type="Gene3D" id="1.10.443.10">
    <property type="entry name" value="Intergrase catalytic core"/>
    <property type="match status" value="1"/>
</dbReference>
<dbReference type="GO" id="GO:0015074">
    <property type="term" value="P:DNA integration"/>
    <property type="evidence" value="ECO:0007669"/>
    <property type="project" value="InterPro"/>
</dbReference>
<gene>
    <name evidence="7" type="ORF">FHU31_004219</name>
</gene>
<evidence type="ECO:0000259" key="5">
    <source>
        <dbReference type="PROSITE" id="PS51898"/>
    </source>
</evidence>
<dbReference type="InterPro" id="IPR002104">
    <property type="entry name" value="Integrase_catalytic"/>
</dbReference>
<dbReference type="InterPro" id="IPR013762">
    <property type="entry name" value="Integrase-like_cat_sf"/>
</dbReference>
<dbReference type="RefSeq" id="WP_167162062.1">
    <property type="nucleotide sequence ID" value="NZ_JAANOW010000002.1"/>
</dbReference>
<protein>
    <submittedName>
        <fullName evidence="7">Integrase</fullName>
    </submittedName>
</protein>
<organism evidence="7 8">
    <name type="scientific">Mycolicibacterium fluoranthenivorans</name>
    <dbReference type="NCBI Taxonomy" id="258505"/>
    <lineage>
        <taxon>Bacteria</taxon>
        <taxon>Bacillati</taxon>
        <taxon>Actinomycetota</taxon>
        <taxon>Actinomycetes</taxon>
        <taxon>Mycobacteriales</taxon>
        <taxon>Mycobacteriaceae</taxon>
        <taxon>Mycolicibacterium</taxon>
    </lineage>
</organism>
<dbReference type="InterPro" id="IPR010998">
    <property type="entry name" value="Integrase_recombinase_N"/>
</dbReference>
<dbReference type="Pfam" id="PF00589">
    <property type="entry name" value="Phage_integrase"/>
    <property type="match status" value="1"/>
</dbReference>
<dbReference type="Proteomes" id="UP000547444">
    <property type="component" value="Unassembled WGS sequence"/>
</dbReference>
<keyword evidence="8" id="KW-1185">Reference proteome</keyword>